<dbReference type="EnsemblMetazoa" id="tetur19g01440.1">
    <property type="protein sequence ID" value="tetur19g01440.1"/>
    <property type="gene ID" value="tetur19g01440"/>
</dbReference>
<protein>
    <submittedName>
        <fullName evidence="1">Uncharacterized protein</fullName>
    </submittedName>
</protein>
<dbReference type="EMBL" id="CAEY01000421">
    <property type="status" value="NOT_ANNOTATED_CDS"/>
    <property type="molecule type" value="Genomic_DNA"/>
</dbReference>
<evidence type="ECO:0000313" key="1">
    <source>
        <dbReference type="EnsemblMetazoa" id="tetur19g01440.1"/>
    </source>
</evidence>
<reference evidence="1" key="2">
    <citation type="submission" date="2015-06" db="UniProtKB">
        <authorList>
            <consortium name="EnsemblMetazoa"/>
        </authorList>
    </citation>
    <scope>IDENTIFICATION</scope>
</reference>
<dbReference type="HOGENOM" id="CLU_2944661_0_0_1"/>
<accession>T1KS13</accession>
<keyword evidence="2" id="KW-1185">Reference proteome</keyword>
<reference evidence="2" key="1">
    <citation type="submission" date="2011-08" db="EMBL/GenBank/DDBJ databases">
        <authorList>
            <person name="Rombauts S."/>
        </authorList>
    </citation>
    <scope>NUCLEOTIDE SEQUENCE</scope>
    <source>
        <strain evidence="2">London</strain>
    </source>
</reference>
<sequence>MSACSFLCIFFYVSFNLLDFFYVNTSLKLYSKWYSSSVLSGWKELADLIKNDVSARFNGH</sequence>
<proteinExistence type="predicted"/>
<dbReference type="AlphaFoldDB" id="T1KS13"/>
<dbReference type="Proteomes" id="UP000015104">
    <property type="component" value="Unassembled WGS sequence"/>
</dbReference>
<name>T1KS13_TETUR</name>
<organism evidence="1 2">
    <name type="scientific">Tetranychus urticae</name>
    <name type="common">Two-spotted spider mite</name>
    <dbReference type="NCBI Taxonomy" id="32264"/>
    <lineage>
        <taxon>Eukaryota</taxon>
        <taxon>Metazoa</taxon>
        <taxon>Ecdysozoa</taxon>
        <taxon>Arthropoda</taxon>
        <taxon>Chelicerata</taxon>
        <taxon>Arachnida</taxon>
        <taxon>Acari</taxon>
        <taxon>Acariformes</taxon>
        <taxon>Trombidiformes</taxon>
        <taxon>Prostigmata</taxon>
        <taxon>Eleutherengona</taxon>
        <taxon>Raphignathae</taxon>
        <taxon>Tetranychoidea</taxon>
        <taxon>Tetranychidae</taxon>
        <taxon>Tetranychus</taxon>
    </lineage>
</organism>
<evidence type="ECO:0000313" key="2">
    <source>
        <dbReference type="Proteomes" id="UP000015104"/>
    </source>
</evidence>